<dbReference type="SUPFAM" id="SSF103473">
    <property type="entry name" value="MFS general substrate transporter"/>
    <property type="match status" value="1"/>
</dbReference>
<keyword evidence="4 9" id="KW-0812">Transmembrane</keyword>
<feature type="compositionally biased region" description="Low complexity" evidence="8">
    <location>
        <begin position="537"/>
        <end position="552"/>
    </location>
</feature>
<evidence type="ECO:0000256" key="2">
    <source>
        <dbReference type="ARBA" id="ARBA00010992"/>
    </source>
</evidence>
<dbReference type="Proteomes" id="UP000008181">
    <property type="component" value="Chromosome 5"/>
</dbReference>
<evidence type="ECO:0000256" key="3">
    <source>
        <dbReference type="ARBA" id="ARBA00022448"/>
    </source>
</evidence>
<dbReference type="InterPro" id="IPR050360">
    <property type="entry name" value="MFS_Sugar_Transporters"/>
</dbReference>
<dbReference type="FunFam" id="1.20.1250.20:FF:000134">
    <property type="entry name" value="MFS sugar transporter protein"/>
    <property type="match status" value="1"/>
</dbReference>
<dbReference type="NCBIfam" id="TIGR00879">
    <property type="entry name" value="SP"/>
    <property type="match status" value="1"/>
</dbReference>
<dbReference type="KEGG" id="ttt:THITE_2122070"/>
<dbReference type="EMBL" id="CP003013">
    <property type="protein sequence ID" value="AEO70509.1"/>
    <property type="molecule type" value="Genomic_DNA"/>
</dbReference>
<dbReference type="InterPro" id="IPR005829">
    <property type="entry name" value="Sugar_transporter_CS"/>
</dbReference>
<feature type="transmembrane region" description="Helical" evidence="9">
    <location>
        <begin position="451"/>
        <end position="471"/>
    </location>
</feature>
<dbReference type="eggNOG" id="KOG0254">
    <property type="taxonomic scope" value="Eukaryota"/>
</dbReference>
<feature type="transmembrane region" description="Helical" evidence="9">
    <location>
        <begin position="345"/>
        <end position="367"/>
    </location>
</feature>
<organism evidence="11 12">
    <name type="scientific">Thermothielavioides terrestris (strain ATCC 38088 / NRRL 8126)</name>
    <name type="common">Thielavia terrestris</name>
    <dbReference type="NCBI Taxonomy" id="578455"/>
    <lineage>
        <taxon>Eukaryota</taxon>
        <taxon>Fungi</taxon>
        <taxon>Dikarya</taxon>
        <taxon>Ascomycota</taxon>
        <taxon>Pezizomycotina</taxon>
        <taxon>Sordariomycetes</taxon>
        <taxon>Sordariomycetidae</taxon>
        <taxon>Sordariales</taxon>
        <taxon>Chaetomiaceae</taxon>
        <taxon>Thermothielavioides</taxon>
        <taxon>Thermothielavioides terrestris</taxon>
    </lineage>
</organism>
<feature type="transmembrane region" description="Helical" evidence="9">
    <location>
        <begin position="21"/>
        <end position="49"/>
    </location>
</feature>
<gene>
    <name evidence="11" type="ORF">THITE_2122070</name>
</gene>
<keyword evidence="12" id="KW-1185">Reference proteome</keyword>
<evidence type="ECO:0000259" key="10">
    <source>
        <dbReference type="PROSITE" id="PS50850"/>
    </source>
</evidence>
<dbReference type="Gene3D" id="1.20.1250.20">
    <property type="entry name" value="MFS general substrate transporter like domains"/>
    <property type="match status" value="1"/>
</dbReference>
<dbReference type="PANTHER" id="PTHR48022">
    <property type="entry name" value="PLASTIDIC GLUCOSE TRANSPORTER 4"/>
    <property type="match status" value="1"/>
</dbReference>
<feature type="transmembrane region" description="Helical" evidence="9">
    <location>
        <begin position="317"/>
        <end position="338"/>
    </location>
</feature>
<feature type="transmembrane region" description="Helical" evidence="9">
    <location>
        <begin position="194"/>
        <end position="213"/>
    </location>
</feature>
<evidence type="ECO:0000256" key="6">
    <source>
        <dbReference type="ARBA" id="ARBA00023136"/>
    </source>
</evidence>
<dbReference type="HOGENOM" id="CLU_001265_30_1_1"/>
<protein>
    <recommendedName>
        <fullName evidence="10">Major facilitator superfamily (MFS) profile domain-containing protein</fullName>
    </recommendedName>
</protein>
<dbReference type="RefSeq" id="XP_003656845.1">
    <property type="nucleotide sequence ID" value="XM_003656797.1"/>
</dbReference>
<dbReference type="AlphaFoldDB" id="G2RFM6"/>
<dbReference type="PROSITE" id="PS50850">
    <property type="entry name" value="MFS"/>
    <property type="match status" value="1"/>
</dbReference>
<feature type="transmembrane region" description="Helical" evidence="9">
    <location>
        <begin position="104"/>
        <end position="125"/>
    </location>
</feature>
<keyword evidence="6 9" id="KW-0472">Membrane</keyword>
<dbReference type="PRINTS" id="PR00171">
    <property type="entry name" value="SUGRTRNSPORT"/>
</dbReference>
<feature type="transmembrane region" description="Helical" evidence="9">
    <location>
        <begin position="160"/>
        <end position="182"/>
    </location>
</feature>
<dbReference type="GO" id="GO:0016020">
    <property type="term" value="C:membrane"/>
    <property type="evidence" value="ECO:0007669"/>
    <property type="project" value="UniProtKB-SubCell"/>
</dbReference>
<dbReference type="Pfam" id="PF00083">
    <property type="entry name" value="Sugar_tr"/>
    <property type="match status" value="1"/>
</dbReference>
<feature type="domain" description="Major facilitator superfamily (MFS) profile" evidence="10">
    <location>
        <begin position="24"/>
        <end position="474"/>
    </location>
</feature>
<dbReference type="InterPro" id="IPR020846">
    <property type="entry name" value="MFS_dom"/>
</dbReference>
<dbReference type="PROSITE" id="PS00217">
    <property type="entry name" value="SUGAR_TRANSPORT_2"/>
    <property type="match status" value="1"/>
</dbReference>
<accession>G2RFM6</accession>
<evidence type="ECO:0000313" key="11">
    <source>
        <dbReference type="EMBL" id="AEO70509.1"/>
    </source>
</evidence>
<dbReference type="GO" id="GO:0005351">
    <property type="term" value="F:carbohydrate:proton symporter activity"/>
    <property type="evidence" value="ECO:0007669"/>
    <property type="project" value="TreeGrafter"/>
</dbReference>
<dbReference type="InterPro" id="IPR036259">
    <property type="entry name" value="MFS_trans_sf"/>
</dbReference>
<evidence type="ECO:0000256" key="8">
    <source>
        <dbReference type="SAM" id="MobiDB-lite"/>
    </source>
</evidence>
<keyword evidence="3 7" id="KW-0813">Transport</keyword>
<evidence type="ECO:0000256" key="1">
    <source>
        <dbReference type="ARBA" id="ARBA00004141"/>
    </source>
</evidence>
<keyword evidence="5 9" id="KW-1133">Transmembrane helix</keyword>
<dbReference type="OrthoDB" id="6612291at2759"/>
<evidence type="ECO:0000313" key="12">
    <source>
        <dbReference type="Proteomes" id="UP000008181"/>
    </source>
</evidence>
<feature type="region of interest" description="Disordered" evidence="8">
    <location>
        <begin position="520"/>
        <end position="555"/>
    </location>
</feature>
<feature type="transmembrane region" description="Helical" evidence="9">
    <location>
        <begin position="424"/>
        <end position="445"/>
    </location>
</feature>
<reference evidence="11 12" key="1">
    <citation type="journal article" date="2011" name="Nat. Biotechnol.">
        <title>Comparative genomic analysis of the thermophilic biomass-degrading fungi Myceliophthora thermophila and Thielavia terrestris.</title>
        <authorList>
            <person name="Berka R.M."/>
            <person name="Grigoriev I.V."/>
            <person name="Otillar R."/>
            <person name="Salamov A."/>
            <person name="Grimwood J."/>
            <person name="Reid I."/>
            <person name="Ishmael N."/>
            <person name="John T."/>
            <person name="Darmond C."/>
            <person name="Moisan M.-C."/>
            <person name="Henrissat B."/>
            <person name="Coutinho P.M."/>
            <person name="Lombard V."/>
            <person name="Natvig D.O."/>
            <person name="Lindquist E."/>
            <person name="Schmutz J."/>
            <person name="Lucas S."/>
            <person name="Harris P."/>
            <person name="Powlowski J."/>
            <person name="Bellemare A."/>
            <person name="Taylor D."/>
            <person name="Butler G."/>
            <person name="de Vries R.P."/>
            <person name="Allijn I.E."/>
            <person name="van den Brink J."/>
            <person name="Ushinsky S."/>
            <person name="Storms R."/>
            <person name="Powell A.J."/>
            <person name="Paulsen I.T."/>
            <person name="Elbourne L.D.H."/>
            <person name="Baker S.E."/>
            <person name="Magnuson J."/>
            <person name="LaBoissiere S."/>
            <person name="Clutterbuck A.J."/>
            <person name="Martinez D."/>
            <person name="Wogulis M."/>
            <person name="de Leon A.L."/>
            <person name="Rey M.W."/>
            <person name="Tsang A."/>
        </authorList>
    </citation>
    <scope>NUCLEOTIDE SEQUENCE [LARGE SCALE GENOMIC DNA]</scope>
    <source>
        <strain evidence="12">ATCC 38088 / NRRL 8126</strain>
    </source>
</reference>
<feature type="compositionally biased region" description="Polar residues" evidence="8">
    <location>
        <begin position="525"/>
        <end position="536"/>
    </location>
</feature>
<dbReference type="PANTHER" id="PTHR48022:SF40">
    <property type="entry name" value="MAJOR FACILITATOR SUPERFAMILY (MFS) PROFILE DOMAIN-CONTAINING PROTEIN"/>
    <property type="match status" value="1"/>
</dbReference>
<comment type="subcellular location">
    <subcellularLocation>
        <location evidence="1">Membrane</location>
        <topology evidence="1">Multi-pass membrane protein</topology>
    </subcellularLocation>
</comment>
<sequence length="568" mass="61137">MAVFAMGWHKPDNVAGSSAPAIMVGLFVATGGLLFGYDTGAINGILAMATFKDDFTTGYKDPEGNPGLYPSQVSMIVAMLSAGTSVGALLSAPVGDLWGRRPSLIAAIGVFCVGAVIQVCATRIAQLVVGRALAGIGVGIVSVLVPLYQSEMAPKWIRGTLVCAYQLSITVGLLAAATVNILTYRLDSAAAYRIPMGLQLIWAVVLALGLLILPETPRYLVKRGLKDAAALSLSRLRRLDITHPALIEELAEIQANHEYELALGPDTYKDVIFGEPHLGRRTLTGCGLQMLQQLTGINFIMYYGTTFFNGAGIDNPFTISLIMQVINMVSTFPGLFVVESWGRRRLLIVGAIGMALSQLLIASFATATGNNNQTTQNQILIIFVAIDIFFFAASWGPVTWVVTSEIYPLKVRAKSMSVSTASNWLLNFGIAFGTPYMVNTSSGAVDLGSRVFFVWGAFCILSIAFVWCMVYETSKISLEQIDEMYERVAHAWNSRSFEPSWSFQQMRDFGFSDSGIPPVEPQLELQPSQGSTSHSDTGGSATSNTTATATTSQEAKVLSQLGPVDFSY</sequence>
<proteinExistence type="inferred from homology"/>
<name>G2RFM6_THETT</name>
<evidence type="ECO:0000256" key="7">
    <source>
        <dbReference type="RuleBase" id="RU003346"/>
    </source>
</evidence>
<dbReference type="CDD" id="cd17356">
    <property type="entry name" value="MFS_HXT"/>
    <property type="match status" value="1"/>
</dbReference>
<dbReference type="InterPro" id="IPR003663">
    <property type="entry name" value="Sugar/inositol_transpt"/>
</dbReference>
<feature type="transmembrane region" description="Helical" evidence="9">
    <location>
        <begin position="69"/>
        <end position="92"/>
    </location>
</feature>
<evidence type="ECO:0000256" key="4">
    <source>
        <dbReference type="ARBA" id="ARBA00022692"/>
    </source>
</evidence>
<feature type="transmembrane region" description="Helical" evidence="9">
    <location>
        <begin position="290"/>
        <end position="311"/>
    </location>
</feature>
<evidence type="ECO:0000256" key="9">
    <source>
        <dbReference type="SAM" id="Phobius"/>
    </source>
</evidence>
<comment type="similarity">
    <text evidence="2 7">Belongs to the major facilitator superfamily. Sugar transporter (TC 2.A.1.1) family.</text>
</comment>
<evidence type="ECO:0000256" key="5">
    <source>
        <dbReference type="ARBA" id="ARBA00022989"/>
    </source>
</evidence>
<dbReference type="InterPro" id="IPR005828">
    <property type="entry name" value="MFS_sugar_transport-like"/>
</dbReference>
<feature type="transmembrane region" description="Helical" evidence="9">
    <location>
        <begin position="379"/>
        <end position="403"/>
    </location>
</feature>
<feature type="transmembrane region" description="Helical" evidence="9">
    <location>
        <begin position="131"/>
        <end position="148"/>
    </location>
</feature>
<dbReference type="GeneID" id="11519342"/>
<dbReference type="PROSITE" id="PS00216">
    <property type="entry name" value="SUGAR_TRANSPORT_1"/>
    <property type="match status" value="1"/>
</dbReference>